<protein>
    <recommendedName>
        <fullName evidence="2">protein-tyrosine-phosphatase</fullName>
        <ecNumber evidence="2">3.1.3.48</ecNumber>
    </recommendedName>
</protein>
<dbReference type="Gene3D" id="3.20.20.140">
    <property type="entry name" value="Metal-dependent hydrolases"/>
    <property type="match status" value="1"/>
</dbReference>
<dbReference type="PANTHER" id="PTHR39181">
    <property type="entry name" value="TYROSINE-PROTEIN PHOSPHATASE YWQE"/>
    <property type="match status" value="1"/>
</dbReference>
<evidence type="ECO:0000256" key="2">
    <source>
        <dbReference type="ARBA" id="ARBA00013064"/>
    </source>
</evidence>
<dbReference type="AlphaFoldDB" id="A0A939GAR2"/>
<dbReference type="EMBL" id="JAFMYU010000017">
    <property type="protein sequence ID" value="MBO0933197.1"/>
    <property type="molecule type" value="Genomic_DNA"/>
</dbReference>
<evidence type="ECO:0000313" key="5">
    <source>
        <dbReference type="EMBL" id="MBO0933197.1"/>
    </source>
</evidence>
<dbReference type="Pfam" id="PF19567">
    <property type="entry name" value="CpsB_CapC"/>
    <property type="match status" value="1"/>
</dbReference>
<dbReference type="Proteomes" id="UP000664795">
    <property type="component" value="Unassembled WGS sequence"/>
</dbReference>
<dbReference type="GO" id="GO:0004725">
    <property type="term" value="F:protein tyrosine phosphatase activity"/>
    <property type="evidence" value="ECO:0007669"/>
    <property type="project" value="UniProtKB-EC"/>
</dbReference>
<evidence type="ECO:0000256" key="1">
    <source>
        <dbReference type="ARBA" id="ARBA00005750"/>
    </source>
</evidence>
<keyword evidence="6" id="KW-1185">Reference proteome</keyword>
<dbReference type="GO" id="GO:0030145">
    <property type="term" value="F:manganese ion binding"/>
    <property type="evidence" value="ECO:0007669"/>
    <property type="project" value="InterPro"/>
</dbReference>
<comment type="caution">
    <text evidence="5">The sequence shown here is derived from an EMBL/GenBank/DDBJ whole genome shotgun (WGS) entry which is preliminary data.</text>
</comment>
<reference evidence="5 6" key="1">
    <citation type="submission" date="2021-03" db="EMBL/GenBank/DDBJ databases">
        <title>Fibrella sp. HMF5036 genome sequencing and assembly.</title>
        <authorList>
            <person name="Kang H."/>
            <person name="Kim H."/>
            <person name="Bae S."/>
            <person name="Joh K."/>
        </authorList>
    </citation>
    <scope>NUCLEOTIDE SEQUENCE [LARGE SCALE GENOMIC DNA]</scope>
    <source>
        <strain evidence="5 6">HMF5036</strain>
    </source>
</reference>
<dbReference type="EC" id="3.1.3.48" evidence="2"/>
<comment type="similarity">
    <text evidence="1">Belongs to the metallo-dependent hydrolases superfamily. CpsB/CapC family.</text>
</comment>
<evidence type="ECO:0000256" key="4">
    <source>
        <dbReference type="ARBA" id="ARBA00051722"/>
    </source>
</evidence>
<accession>A0A939GAR2</accession>
<evidence type="ECO:0000313" key="6">
    <source>
        <dbReference type="Proteomes" id="UP000664795"/>
    </source>
</evidence>
<evidence type="ECO:0000256" key="3">
    <source>
        <dbReference type="ARBA" id="ARBA00022801"/>
    </source>
</evidence>
<keyword evidence="3" id="KW-0378">Hydrolase</keyword>
<proteinExistence type="inferred from homology"/>
<organism evidence="5 6">
    <name type="scientific">Fibrella aquatilis</name>
    <dbReference type="NCBI Taxonomy" id="2817059"/>
    <lineage>
        <taxon>Bacteria</taxon>
        <taxon>Pseudomonadati</taxon>
        <taxon>Bacteroidota</taxon>
        <taxon>Cytophagia</taxon>
        <taxon>Cytophagales</taxon>
        <taxon>Spirosomataceae</taxon>
        <taxon>Fibrella</taxon>
    </lineage>
</organism>
<dbReference type="PANTHER" id="PTHR39181:SF1">
    <property type="entry name" value="TYROSINE-PROTEIN PHOSPHATASE YWQE"/>
    <property type="match status" value="1"/>
</dbReference>
<name>A0A939GAR2_9BACT</name>
<dbReference type="SUPFAM" id="SSF89550">
    <property type="entry name" value="PHP domain-like"/>
    <property type="match status" value="1"/>
</dbReference>
<comment type="catalytic activity">
    <reaction evidence="4">
        <text>O-phospho-L-tyrosyl-[protein] + H2O = L-tyrosyl-[protein] + phosphate</text>
        <dbReference type="Rhea" id="RHEA:10684"/>
        <dbReference type="Rhea" id="RHEA-COMP:10136"/>
        <dbReference type="Rhea" id="RHEA-COMP:20101"/>
        <dbReference type="ChEBI" id="CHEBI:15377"/>
        <dbReference type="ChEBI" id="CHEBI:43474"/>
        <dbReference type="ChEBI" id="CHEBI:46858"/>
        <dbReference type="ChEBI" id="CHEBI:61978"/>
        <dbReference type="EC" id="3.1.3.48"/>
    </reaction>
</comment>
<dbReference type="InterPro" id="IPR016667">
    <property type="entry name" value="Caps_polysacc_synth_CpsB/CapC"/>
</dbReference>
<sequence>MEAVWMVDMHNHLLPGIDDGLTTLDDTMACLTQYAEWGIRRVICTPHVSQDYYPNTAQAIRALGETVRQAVAEANLPIDLTVAAEYLLDEQFDVLLRTDELLSFGSARYVLVETGWAAAPMQLDQWLFAMQLKGYTPVLAHPERYRYYQTDPGRLTQLRDQGCLLQLNLLSLAGRYGPQAKTLAMSLLQDRAISFVSSDLHRTADLAALQKIVESAVWYQLKEQPLVRLA</sequence>
<dbReference type="InterPro" id="IPR016195">
    <property type="entry name" value="Pol/histidinol_Pase-like"/>
</dbReference>
<gene>
    <name evidence="5" type="ORF">J2I48_19460</name>
</gene>
<dbReference type="PIRSF" id="PIRSF016557">
    <property type="entry name" value="Caps_synth_CpsB"/>
    <property type="match status" value="1"/>
</dbReference>